<feature type="domain" description="Anti-sigma K factor RskA C-terminal" evidence="11">
    <location>
        <begin position="98"/>
        <end position="240"/>
    </location>
</feature>
<evidence type="ECO:0000256" key="7">
    <source>
        <dbReference type="ARBA" id="ARBA00029829"/>
    </source>
</evidence>
<keyword evidence="5 10" id="KW-1133">Transmembrane helix</keyword>
<comment type="caution">
    <text evidence="12">The sequence shown here is derived from an EMBL/GenBank/DDBJ whole genome shotgun (WGS) entry which is preliminary data.</text>
</comment>
<gene>
    <name evidence="12" type="ORF">NQZ67_13715</name>
</gene>
<keyword evidence="4 10" id="KW-0812">Transmembrane</keyword>
<evidence type="ECO:0000256" key="9">
    <source>
        <dbReference type="SAM" id="MobiDB-lite"/>
    </source>
</evidence>
<evidence type="ECO:0000259" key="11">
    <source>
        <dbReference type="Pfam" id="PF10099"/>
    </source>
</evidence>
<dbReference type="InterPro" id="IPR051474">
    <property type="entry name" value="Anti-sigma-K/W_factor"/>
</dbReference>
<dbReference type="InterPro" id="IPR041916">
    <property type="entry name" value="Anti_sigma_zinc_sf"/>
</dbReference>
<evidence type="ECO:0000256" key="6">
    <source>
        <dbReference type="ARBA" id="ARBA00023136"/>
    </source>
</evidence>
<dbReference type="Gene3D" id="1.10.10.1320">
    <property type="entry name" value="Anti-sigma factor, zinc-finger domain"/>
    <property type="match status" value="1"/>
</dbReference>
<proteinExistence type="predicted"/>
<dbReference type="EMBL" id="JANIPJ010000009">
    <property type="protein sequence ID" value="MCR2804937.1"/>
    <property type="molecule type" value="Genomic_DNA"/>
</dbReference>
<dbReference type="Proteomes" id="UP001141950">
    <property type="component" value="Unassembled WGS sequence"/>
</dbReference>
<keyword evidence="13" id="KW-1185">Reference proteome</keyword>
<evidence type="ECO:0000313" key="13">
    <source>
        <dbReference type="Proteomes" id="UP001141950"/>
    </source>
</evidence>
<evidence type="ECO:0000313" key="12">
    <source>
        <dbReference type="EMBL" id="MCR2804937.1"/>
    </source>
</evidence>
<evidence type="ECO:0000256" key="1">
    <source>
        <dbReference type="ARBA" id="ARBA00004167"/>
    </source>
</evidence>
<feature type="compositionally biased region" description="Basic and acidic residues" evidence="9">
    <location>
        <begin position="232"/>
        <end position="248"/>
    </location>
</feature>
<dbReference type="PANTHER" id="PTHR37461:SF1">
    <property type="entry name" value="ANTI-SIGMA-K FACTOR RSKA"/>
    <property type="match status" value="1"/>
</dbReference>
<evidence type="ECO:0000256" key="3">
    <source>
        <dbReference type="ARBA" id="ARBA00022475"/>
    </source>
</evidence>
<feature type="region of interest" description="Disordered" evidence="9">
    <location>
        <begin position="229"/>
        <end position="248"/>
    </location>
</feature>
<reference evidence="12" key="1">
    <citation type="submission" date="2022-08" db="EMBL/GenBank/DDBJ databases">
        <title>The genomic sequence of strain Paenibacillus sp. SCIV0701.</title>
        <authorList>
            <person name="Zhao H."/>
        </authorList>
    </citation>
    <scope>NUCLEOTIDE SEQUENCE</scope>
    <source>
        <strain evidence="12">SCIV0701</strain>
    </source>
</reference>
<evidence type="ECO:0000256" key="4">
    <source>
        <dbReference type="ARBA" id="ARBA00022692"/>
    </source>
</evidence>
<keyword evidence="6 10" id="KW-0472">Membrane</keyword>
<evidence type="ECO:0000256" key="5">
    <source>
        <dbReference type="ARBA" id="ARBA00022989"/>
    </source>
</evidence>
<protein>
    <recommendedName>
        <fullName evidence="8">Regulator of SigK</fullName>
    </recommendedName>
    <alternativeName>
        <fullName evidence="7">Sigma-K anti-sigma factor RskA</fullName>
    </alternativeName>
</protein>
<comment type="subcellular location">
    <subcellularLocation>
        <location evidence="2">Cell membrane</location>
    </subcellularLocation>
    <subcellularLocation>
        <location evidence="1">Membrane</location>
        <topology evidence="1">Single-pass membrane protein</topology>
    </subcellularLocation>
</comment>
<accession>A0A9X2SBJ1</accession>
<sequence>MMRDNGKTHVCDMCLEYISGVCSDEDKRTFERHLPDCADCRAEIDELRLVWEAIPAGMERIEPPKDLKKQVMDAALAADRKRLPASGRPAAKRWITGAAIAAAVLIFAAGSVWNYGLYRERTASPLPVEQALDIPAAQIERLISLKPANQESDRAYGVACIVNNGQSKQFIVYVFGAEATVESQAYQVWLLEGDTRRSAGTFRVNEQGIGVLAMPIATGNLTFDSVGITLEPDDRGDQPRGDKKFGSV</sequence>
<evidence type="ECO:0000256" key="2">
    <source>
        <dbReference type="ARBA" id="ARBA00004236"/>
    </source>
</evidence>
<keyword evidence="3" id="KW-1003">Cell membrane</keyword>
<dbReference type="InterPro" id="IPR018764">
    <property type="entry name" value="RskA_C"/>
</dbReference>
<evidence type="ECO:0000256" key="8">
    <source>
        <dbReference type="ARBA" id="ARBA00030803"/>
    </source>
</evidence>
<dbReference type="RefSeq" id="WP_257446556.1">
    <property type="nucleotide sequence ID" value="NZ_JANIPJ010000009.1"/>
</dbReference>
<dbReference type="GO" id="GO:0006417">
    <property type="term" value="P:regulation of translation"/>
    <property type="evidence" value="ECO:0007669"/>
    <property type="project" value="TreeGrafter"/>
</dbReference>
<dbReference type="PANTHER" id="PTHR37461">
    <property type="entry name" value="ANTI-SIGMA-K FACTOR RSKA"/>
    <property type="match status" value="1"/>
</dbReference>
<dbReference type="Pfam" id="PF10099">
    <property type="entry name" value="RskA_C"/>
    <property type="match status" value="1"/>
</dbReference>
<dbReference type="AlphaFoldDB" id="A0A9X2SBJ1"/>
<feature type="transmembrane region" description="Helical" evidence="10">
    <location>
        <begin position="94"/>
        <end position="116"/>
    </location>
</feature>
<dbReference type="GO" id="GO:0016989">
    <property type="term" value="F:sigma factor antagonist activity"/>
    <property type="evidence" value="ECO:0007669"/>
    <property type="project" value="TreeGrafter"/>
</dbReference>
<dbReference type="GO" id="GO:0005886">
    <property type="term" value="C:plasma membrane"/>
    <property type="evidence" value="ECO:0007669"/>
    <property type="project" value="UniProtKB-SubCell"/>
</dbReference>
<name>A0A9X2SBJ1_9BACL</name>
<evidence type="ECO:0000256" key="10">
    <source>
        <dbReference type="SAM" id="Phobius"/>
    </source>
</evidence>
<organism evidence="12 13">
    <name type="scientific">Paenibacillus soyae</name>
    <dbReference type="NCBI Taxonomy" id="2969249"/>
    <lineage>
        <taxon>Bacteria</taxon>
        <taxon>Bacillati</taxon>
        <taxon>Bacillota</taxon>
        <taxon>Bacilli</taxon>
        <taxon>Bacillales</taxon>
        <taxon>Paenibacillaceae</taxon>
        <taxon>Paenibacillus</taxon>
    </lineage>
</organism>